<reference evidence="1" key="1">
    <citation type="submission" date="2015-05" db="UniProtKB">
        <authorList>
            <consortium name="EnsemblMetazoa"/>
        </authorList>
    </citation>
    <scope>IDENTIFICATION</scope>
</reference>
<evidence type="ECO:0000313" key="2">
    <source>
        <dbReference type="Proteomes" id="UP000015103"/>
    </source>
</evidence>
<evidence type="ECO:0000313" key="1">
    <source>
        <dbReference type="EnsemblMetazoa" id="RPRC003331-PA"/>
    </source>
</evidence>
<name>T1HH08_RHOPR</name>
<dbReference type="EnsemblMetazoa" id="RPRC003331-RA">
    <property type="protein sequence ID" value="RPRC003331-PA"/>
    <property type="gene ID" value="RPRC003331"/>
</dbReference>
<accession>T1HH08</accession>
<organism evidence="1 2">
    <name type="scientific">Rhodnius prolixus</name>
    <name type="common">Triatomid bug</name>
    <dbReference type="NCBI Taxonomy" id="13249"/>
    <lineage>
        <taxon>Eukaryota</taxon>
        <taxon>Metazoa</taxon>
        <taxon>Ecdysozoa</taxon>
        <taxon>Arthropoda</taxon>
        <taxon>Hexapoda</taxon>
        <taxon>Insecta</taxon>
        <taxon>Pterygota</taxon>
        <taxon>Neoptera</taxon>
        <taxon>Paraneoptera</taxon>
        <taxon>Hemiptera</taxon>
        <taxon>Heteroptera</taxon>
        <taxon>Panheteroptera</taxon>
        <taxon>Cimicomorpha</taxon>
        <taxon>Reduviidae</taxon>
        <taxon>Triatominae</taxon>
        <taxon>Rhodnius</taxon>
    </lineage>
</organism>
<dbReference type="VEuPathDB" id="VectorBase:RPRC003331"/>
<dbReference type="InParanoid" id="T1HH08"/>
<sequence length="196" mass="23040">MFELHFNLANTRLLEASNIPFKIRQIPHWNKLSVEIEEHSVYISRLTNMGLVGDDYNNITAFEIIKEAYESVIKYYQRKDENSLHYQKNTGEKCFSITFDSFYLESFSEFKRVEEIGPEHKNADEECEIADEECEIVDEECEMVDDEFEIADEEFEISRGEEESFSDVTTSDQNVIPSDEEVALEESEEMFKDTFQ</sequence>
<protein>
    <submittedName>
        <fullName evidence="1">Uncharacterized protein</fullName>
    </submittedName>
</protein>
<dbReference type="AlphaFoldDB" id="T1HH08"/>
<dbReference type="Proteomes" id="UP000015103">
    <property type="component" value="Unassembled WGS sequence"/>
</dbReference>
<dbReference type="EMBL" id="ACPB03016593">
    <property type="status" value="NOT_ANNOTATED_CDS"/>
    <property type="molecule type" value="Genomic_DNA"/>
</dbReference>
<keyword evidence="2" id="KW-1185">Reference proteome</keyword>
<dbReference type="HOGENOM" id="CLU_1391789_0_0_1"/>
<proteinExistence type="predicted"/>